<evidence type="ECO:0000256" key="7">
    <source>
        <dbReference type="ARBA" id="ARBA00022801"/>
    </source>
</evidence>
<feature type="domain" description="SH2" evidence="15">
    <location>
        <begin position="5"/>
        <end position="101"/>
    </location>
</feature>
<gene>
    <name evidence="18" type="primary">ptpn11b</name>
</gene>
<keyword evidence="4" id="KW-0963">Cytoplasm</keyword>
<dbReference type="PROSITE" id="PS50056">
    <property type="entry name" value="TYR_PHOSPHATASE_2"/>
    <property type="match status" value="1"/>
</dbReference>
<dbReference type="FunFam" id="3.90.190.10:FF:000018">
    <property type="entry name" value="Tyrosine-protein phosphatase non-receptor type"/>
    <property type="match status" value="1"/>
</dbReference>
<dbReference type="CDD" id="cd09931">
    <property type="entry name" value="SH2_C-SH2_SHP_like"/>
    <property type="match status" value="1"/>
</dbReference>
<keyword evidence="5" id="KW-0597">Phosphoprotein</keyword>
<evidence type="ECO:0000256" key="6">
    <source>
        <dbReference type="ARBA" id="ARBA00022737"/>
    </source>
</evidence>
<feature type="domain" description="Tyrosine specific protein phosphatases" evidence="17">
    <location>
        <begin position="441"/>
        <end position="517"/>
    </location>
</feature>
<keyword evidence="19" id="KW-1185">Reference proteome</keyword>
<evidence type="ECO:0000256" key="5">
    <source>
        <dbReference type="ARBA" id="ARBA00022553"/>
    </source>
</evidence>
<evidence type="ECO:0000256" key="14">
    <source>
        <dbReference type="SAM" id="MobiDB-lite"/>
    </source>
</evidence>
<evidence type="ECO:0000259" key="16">
    <source>
        <dbReference type="PROSITE" id="PS50055"/>
    </source>
</evidence>
<keyword evidence="7" id="KW-0378">Hydrolase</keyword>
<name>A0A665W3S7_ECHNA</name>
<evidence type="ECO:0000313" key="19">
    <source>
        <dbReference type="Proteomes" id="UP000472264"/>
    </source>
</evidence>
<dbReference type="SUPFAM" id="SSF52799">
    <property type="entry name" value="(Phosphotyrosine protein) phosphatases II"/>
    <property type="match status" value="1"/>
</dbReference>
<dbReference type="SUPFAM" id="SSF55550">
    <property type="entry name" value="SH2 domain"/>
    <property type="match status" value="2"/>
</dbReference>
<feature type="binding site" evidence="12">
    <location>
        <position position="511"/>
    </location>
    <ligand>
        <name>substrate</name>
    </ligand>
</feature>
<evidence type="ECO:0000256" key="4">
    <source>
        <dbReference type="ARBA" id="ARBA00022490"/>
    </source>
</evidence>
<dbReference type="PANTHER" id="PTHR46559:SF7">
    <property type="entry name" value="PROTEIN-TYROSINE-PHOSPHATASE"/>
    <property type="match status" value="1"/>
</dbReference>
<protein>
    <recommendedName>
        <fullName evidence="3">protein-tyrosine-phosphatase</fullName>
        <ecNumber evidence="3">3.1.3.48</ecNumber>
    </recommendedName>
</protein>
<sequence length="565" mass="65411">MIFRWFHPNITGIEAEKLLLTRGVHGSFLARPSKSNPGDFTLSVRRSDEVTHIKIQNSGDYYDLYGGEKFATLAELVQYYTEQQDLLRERNGHIIELKYPLNCKDPTSERWYHGHLSGRDAEKLLTDKGKAGSFLVRESQSKPGDFVLSVLTNEEKHENVDRKTKVTHVMIRYQDGKYDVGGGERFDTLADLVEHYKKNPMVEKSGIVVHLKQPFNATRINAANIENRVRELNKVADNSEKPKQGFWEEFEVLQQQECKLLYPRKEGQKLENKSKNRYKNILPFDTTRVEIRETDPDVPGADYINANYIRSMHEEGRHMEEGKVFIATQGCLQNTVIDFWKMVYQESTHVIVMTTKEIERGRNKCVRYWPELHTTKEFGKVLVRNVDEQPAQDYILRKLEVTRLDRVGGAITLKEPVRYIWHYQYLSWPDHGVPNEPGGVLWFLEEVNRTQSTIPDTGPIIVHCSAGIGRTGTIIVIDILIDIINRQGLDCDIDIPKTIQRVRQQRSGMVQTEAQYKFIYMAVQQYIDTAQKRLEEEMTNDDSSGVYENINFKSPQTSFSSNTRR</sequence>
<evidence type="ECO:0000256" key="1">
    <source>
        <dbReference type="ARBA" id="ARBA00004496"/>
    </source>
</evidence>
<dbReference type="Gene3D" id="3.30.505.10">
    <property type="entry name" value="SH2 domain"/>
    <property type="match status" value="2"/>
</dbReference>
<dbReference type="PROSITE" id="PS50055">
    <property type="entry name" value="TYR_PHOSPHATASE_PTP"/>
    <property type="match status" value="1"/>
</dbReference>
<dbReference type="PANTHER" id="PTHR46559">
    <property type="entry name" value="TYROSINE-PROTEIN PHOSPHATASE NON-RECEPTOR TYPE 11"/>
    <property type="match status" value="1"/>
</dbReference>
<dbReference type="Pfam" id="PF00102">
    <property type="entry name" value="Y_phosphatase"/>
    <property type="match status" value="1"/>
</dbReference>
<evidence type="ECO:0000256" key="12">
    <source>
        <dbReference type="PIRSR" id="PIRSR000929-2"/>
    </source>
</evidence>
<feature type="compositionally biased region" description="Polar residues" evidence="14">
    <location>
        <begin position="551"/>
        <end position="565"/>
    </location>
</feature>
<organism evidence="18 19">
    <name type="scientific">Echeneis naucrates</name>
    <name type="common">Live sharksucker</name>
    <dbReference type="NCBI Taxonomy" id="173247"/>
    <lineage>
        <taxon>Eukaryota</taxon>
        <taxon>Metazoa</taxon>
        <taxon>Chordata</taxon>
        <taxon>Craniata</taxon>
        <taxon>Vertebrata</taxon>
        <taxon>Euteleostomi</taxon>
        <taxon>Actinopterygii</taxon>
        <taxon>Neopterygii</taxon>
        <taxon>Teleostei</taxon>
        <taxon>Neoteleostei</taxon>
        <taxon>Acanthomorphata</taxon>
        <taxon>Carangaria</taxon>
        <taxon>Carangiformes</taxon>
        <taxon>Echeneidae</taxon>
        <taxon>Echeneis</taxon>
    </lineage>
</organism>
<dbReference type="Gene3D" id="3.90.190.10">
    <property type="entry name" value="Protein tyrosine phosphatase superfamily"/>
    <property type="match status" value="1"/>
</dbReference>
<dbReference type="GO" id="GO:0005737">
    <property type="term" value="C:cytoplasm"/>
    <property type="evidence" value="ECO:0007669"/>
    <property type="project" value="UniProtKB-SubCell"/>
</dbReference>
<dbReference type="PROSITE" id="PS50001">
    <property type="entry name" value="SH2"/>
    <property type="match status" value="2"/>
</dbReference>
<reference evidence="18" key="3">
    <citation type="submission" date="2025-09" db="UniProtKB">
        <authorList>
            <consortium name="Ensembl"/>
        </authorList>
    </citation>
    <scope>IDENTIFICATION</scope>
</reference>
<dbReference type="PRINTS" id="PR00700">
    <property type="entry name" value="PRTYPHPHTASE"/>
</dbReference>
<dbReference type="Proteomes" id="UP000472264">
    <property type="component" value="Chromosome 7"/>
</dbReference>
<dbReference type="InterPro" id="IPR000242">
    <property type="entry name" value="PTP_cat"/>
</dbReference>
<evidence type="ECO:0000256" key="8">
    <source>
        <dbReference type="ARBA" id="ARBA00022912"/>
    </source>
</evidence>
<reference evidence="18" key="2">
    <citation type="submission" date="2025-08" db="UniProtKB">
        <authorList>
            <consortium name="Ensembl"/>
        </authorList>
    </citation>
    <scope>IDENTIFICATION</scope>
</reference>
<evidence type="ECO:0000259" key="15">
    <source>
        <dbReference type="PROSITE" id="PS50001"/>
    </source>
</evidence>
<dbReference type="Ensembl" id="ENSENLT00000039416.1">
    <property type="protein sequence ID" value="ENSENLP00000038397.1"/>
    <property type="gene ID" value="ENSENLG00000015808.1"/>
</dbReference>
<feature type="domain" description="Tyrosine-protein phosphatase" evidence="16">
    <location>
        <begin position="246"/>
        <end position="526"/>
    </location>
</feature>
<dbReference type="InterPro" id="IPR012152">
    <property type="entry name" value="Tyr_Pase_non-rcpt_typ-6/11"/>
</dbReference>
<feature type="region of interest" description="Disordered" evidence="14">
    <location>
        <begin position="538"/>
        <end position="565"/>
    </location>
</feature>
<dbReference type="PIRSF" id="PIRSF000929">
    <property type="entry name" value="Tyr-Ptase_nr_6"/>
    <property type="match status" value="1"/>
</dbReference>
<reference evidence="18" key="1">
    <citation type="submission" date="2021-04" db="EMBL/GenBank/DDBJ databases">
        <authorList>
            <consortium name="Wellcome Sanger Institute Data Sharing"/>
        </authorList>
    </citation>
    <scope>NUCLEOTIDE SEQUENCE [LARGE SCALE GENOMIC DNA]</scope>
</reference>
<evidence type="ECO:0000256" key="13">
    <source>
        <dbReference type="PROSITE-ProRule" id="PRU00191"/>
    </source>
</evidence>
<feature type="active site" description="Phosphocysteine intermediate" evidence="11">
    <location>
        <position position="464"/>
    </location>
</feature>
<keyword evidence="8" id="KW-0904">Protein phosphatase</keyword>
<dbReference type="GO" id="GO:0050839">
    <property type="term" value="F:cell adhesion molecule binding"/>
    <property type="evidence" value="ECO:0007669"/>
    <property type="project" value="TreeGrafter"/>
</dbReference>
<evidence type="ECO:0000259" key="17">
    <source>
        <dbReference type="PROSITE" id="PS50056"/>
    </source>
</evidence>
<dbReference type="InterPro" id="IPR029021">
    <property type="entry name" value="Prot-tyrosine_phosphatase-like"/>
</dbReference>
<evidence type="ECO:0000256" key="2">
    <source>
        <dbReference type="ARBA" id="ARBA00010750"/>
    </source>
</evidence>
<dbReference type="SMART" id="SM00252">
    <property type="entry name" value="SH2"/>
    <property type="match status" value="2"/>
</dbReference>
<keyword evidence="6" id="KW-0677">Repeat</keyword>
<evidence type="ECO:0000256" key="11">
    <source>
        <dbReference type="PIRSR" id="PIRSR000929-1"/>
    </source>
</evidence>
<dbReference type="InterPro" id="IPR036860">
    <property type="entry name" value="SH2_dom_sf"/>
</dbReference>
<dbReference type="CDD" id="cd14544">
    <property type="entry name" value="PTPc-N11_6"/>
    <property type="match status" value="1"/>
</dbReference>
<dbReference type="SMART" id="SM00404">
    <property type="entry name" value="PTPc_motif"/>
    <property type="match status" value="1"/>
</dbReference>
<comment type="catalytic activity">
    <reaction evidence="10">
        <text>O-phospho-L-tyrosyl-[protein] + H2O = L-tyrosyl-[protein] + phosphate</text>
        <dbReference type="Rhea" id="RHEA:10684"/>
        <dbReference type="Rhea" id="RHEA-COMP:10136"/>
        <dbReference type="Rhea" id="RHEA-COMP:20101"/>
        <dbReference type="ChEBI" id="CHEBI:15377"/>
        <dbReference type="ChEBI" id="CHEBI:43474"/>
        <dbReference type="ChEBI" id="CHEBI:46858"/>
        <dbReference type="ChEBI" id="CHEBI:61978"/>
        <dbReference type="EC" id="3.1.3.48"/>
    </reaction>
</comment>
<feature type="binding site" evidence="12">
    <location>
        <position position="430"/>
    </location>
    <ligand>
        <name>substrate</name>
    </ligand>
</feature>
<dbReference type="EC" id="3.1.3.48" evidence="3"/>
<dbReference type="AlphaFoldDB" id="A0A665W3S7"/>
<comment type="subcellular location">
    <subcellularLocation>
        <location evidence="1">Cytoplasm</location>
    </subcellularLocation>
</comment>
<evidence type="ECO:0000256" key="10">
    <source>
        <dbReference type="ARBA" id="ARBA00051722"/>
    </source>
</evidence>
<dbReference type="CDD" id="cd10340">
    <property type="entry name" value="SH2_N-SH2_SHP_like"/>
    <property type="match status" value="1"/>
</dbReference>
<evidence type="ECO:0000256" key="9">
    <source>
        <dbReference type="ARBA" id="ARBA00022999"/>
    </source>
</evidence>
<evidence type="ECO:0000256" key="3">
    <source>
        <dbReference type="ARBA" id="ARBA00013064"/>
    </source>
</evidence>
<dbReference type="FunFam" id="3.30.505.10:FF:000012">
    <property type="entry name" value="Tyrosine-protein phosphatase non-receptor type"/>
    <property type="match status" value="1"/>
</dbReference>
<dbReference type="PRINTS" id="PR00401">
    <property type="entry name" value="SH2DOMAIN"/>
</dbReference>
<dbReference type="InterPro" id="IPR000387">
    <property type="entry name" value="Tyr_Pase_dom"/>
</dbReference>
<accession>A0A665W3S7</accession>
<dbReference type="PROSITE" id="PS00383">
    <property type="entry name" value="TYR_PHOSPHATASE_1"/>
    <property type="match status" value="1"/>
</dbReference>
<dbReference type="InterPro" id="IPR000980">
    <property type="entry name" value="SH2"/>
</dbReference>
<dbReference type="GO" id="GO:0070374">
    <property type="term" value="P:positive regulation of ERK1 and ERK2 cascade"/>
    <property type="evidence" value="ECO:0007669"/>
    <property type="project" value="TreeGrafter"/>
</dbReference>
<feature type="domain" description="SH2" evidence="15">
    <location>
        <begin position="111"/>
        <end position="215"/>
    </location>
</feature>
<comment type="similarity">
    <text evidence="2">Belongs to the protein-tyrosine phosphatase family. Non-receptor class 2 subfamily.</text>
</comment>
<dbReference type="InterPro" id="IPR016130">
    <property type="entry name" value="Tyr_Pase_AS"/>
</dbReference>
<dbReference type="Pfam" id="PF00017">
    <property type="entry name" value="SH2"/>
    <property type="match status" value="2"/>
</dbReference>
<dbReference type="GO" id="GO:0030971">
    <property type="term" value="F:receptor tyrosine kinase binding"/>
    <property type="evidence" value="ECO:0007669"/>
    <property type="project" value="TreeGrafter"/>
</dbReference>
<dbReference type="GO" id="GO:0004726">
    <property type="term" value="F:non-membrane spanning protein tyrosine phosphatase activity"/>
    <property type="evidence" value="ECO:0007669"/>
    <property type="project" value="TreeGrafter"/>
</dbReference>
<keyword evidence="9 13" id="KW-0727">SH2 domain</keyword>
<dbReference type="InterPro" id="IPR003595">
    <property type="entry name" value="Tyr_Pase_cat"/>
</dbReference>
<proteinExistence type="inferred from homology"/>
<evidence type="ECO:0000313" key="18">
    <source>
        <dbReference type="Ensembl" id="ENSENLP00000038397.1"/>
    </source>
</evidence>
<dbReference type="SMART" id="SM00194">
    <property type="entry name" value="PTPc"/>
    <property type="match status" value="1"/>
</dbReference>
<dbReference type="FunFam" id="3.30.505.10:FF:000018">
    <property type="entry name" value="Tyrosine-protein phosphatase non-receptor type"/>
    <property type="match status" value="1"/>
</dbReference>